<keyword evidence="3" id="KW-0496">Mitochondrion</keyword>
<gene>
    <name evidence="3" type="primary">atp8</name>
</gene>
<sequence>MPQLSPMSWVVVCFFVLFMVSVWWGSVGVYGVLKGELGKMLLGQPKSWGFSGTKKAGYTKVSKGSGFSGSDKMVG</sequence>
<evidence type="ECO:0000313" key="3">
    <source>
        <dbReference type="EMBL" id="AQT38536.1"/>
    </source>
</evidence>
<geneLocation type="mitochondrion" evidence="3"/>
<accession>A0A1Y9T620</accession>
<keyword evidence="2" id="KW-0472">Membrane</keyword>
<protein>
    <submittedName>
        <fullName evidence="3">ATP synthase F0 subunit 8</fullName>
    </submittedName>
</protein>
<organism evidence="3">
    <name type="scientific">Echyridella menziesii</name>
    <dbReference type="NCBI Taxonomy" id="981778"/>
    <lineage>
        <taxon>Eukaryota</taxon>
        <taxon>Metazoa</taxon>
        <taxon>Spiralia</taxon>
        <taxon>Lophotrochozoa</taxon>
        <taxon>Mollusca</taxon>
        <taxon>Bivalvia</taxon>
        <taxon>Autobranchia</taxon>
        <taxon>Heteroconchia</taxon>
        <taxon>Palaeoheterodonta</taxon>
        <taxon>Unionida</taxon>
        <taxon>Unionoidea</taxon>
        <taxon>Hyriidae</taxon>
        <taxon>Echyridella</taxon>
    </lineage>
</organism>
<name>A0A1Y9T620_9BIVA</name>
<dbReference type="EMBL" id="KU873121">
    <property type="protein sequence ID" value="AQT38536.1"/>
    <property type="molecule type" value="Genomic_DNA"/>
</dbReference>
<dbReference type="GeneID" id="32951385"/>
<keyword evidence="2" id="KW-1133">Transmembrane helix</keyword>
<evidence type="ECO:0000256" key="2">
    <source>
        <dbReference type="SAM" id="Phobius"/>
    </source>
</evidence>
<proteinExistence type="predicted"/>
<feature type="region of interest" description="Disordered" evidence="1">
    <location>
        <begin position="48"/>
        <end position="75"/>
    </location>
</feature>
<keyword evidence="2" id="KW-0812">Transmembrane</keyword>
<feature type="transmembrane region" description="Helical" evidence="2">
    <location>
        <begin position="6"/>
        <end position="33"/>
    </location>
</feature>
<dbReference type="AlphaFoldDB" id="A0A1Y9T620"/>
<dbReference type="RefSeq" id="YP_009373453.1">
    <property type="nucleotide sequence ID" value="NC_034845.1"/>
</dbReference>
<evidence type="ECO:0000256" key="1">
    <source>
        <dbReference type="SAM" id="MobiDB-lite"/>
    </source>
</evidence>
<reference evidence="3" key="1">
    <citation type="journal article" date="2017" name="Sci. Rep.">
        <title>Evolution of sex-dependent mtDNA transmission in freshwater mussels (Bivalvia: Unionida).</title>
        <authorList>
            <person name="Guerra D."/>
            <person name="Plazzi F."/>
            <person name="Stewart D.T."/>
            <person name="Bogan A.E."/>
            <person name="Hoeh W.R."/>
            <person name="Breton S."/>
        </authorList>
    </citation>
    <scope>NUCLEOTIDE SEQUENCE</scope>
    <source>
        <strain evidence="3">SB11</strain>
        <tissue evidence="3">Gonad</tissue>
    </source>
</reference>